<dbReference type="EMBL" id="JAXIOK010000012">
    <property type="protein sequence ID" value="KAK4759095.1"/>
    <property type="molecule type" value="Genomic_DNA"/>
</dbReference>
<organism evidence="2 3">
    <name type="scientific">Trapa incisa</name>
    <dbReference type="NCBI Taxonomy" id="236973"/>
    <lineage>
        <taxon>Eukaryota</taxon>
        <taxon>Viridiplantae</taxon>
        <taxon>Streptophyta</taxon>
        <taxon>Embryophyta</taxon>
        <taxon>Tracheophyta</taxon>
        <taxon>Spermatophyta</taxon>
        <taxon>Magnoliopsida</taxon>
        <taxon>eudicotyledons</taxon>
        <taxon>Gunneridae</taxon>
        <taxon>Pentapetalae</taxon>
        <taxon>rosids</taxon>
        <taxon>malvids</taxon>
        <taxon>Myrtales</taxon>
        <taxon>Lythraceae</taxon>
        <taxon>Trapa</taxon>
    </lineage>
</organism>
<accession>A0AAN7Q8U0</accession>
<gene>
    <name evidence="2" type="ORF">SAY87_020396</name>
</gene>
<sequence>MSEDTYGEGKKKEEKTLLAAQNGGRRWVDAGVHSLANVCHVYVERISKRKPGEVLSPHEPSVVKRAINQFLQKEERDIVVVEEANSPIRTLDELTVTEVASSPYFPQSNPIFVESFLAASSSLALSLRPTLGEEKIVNPRGSMKKESQPRSLHTQHTRENPTISVATPT</sequence>
<comment type="caution">
    <text evidence="2">The sequence shown here is derived from an EMBL/GenBank/DDBJ whole genome shotgun (WGS) entry which is preliminary data.</text>
</comment>
<feature type="compositionally biased region" description="Polar residues" evidence="1">
    <location>
        <begin position="149"/>
        <end position="169"/>
    </location>
</feature>
<evidence type="ECO:0000313" key="2">
    <source>
        <dbReference type="EMBL" id="KAK4759095.1"/>
    </source>
</evidence>
<evidence type="ECO:0000313" key="3">
    <source>
        <dbReference type="Proteomes" id="UP001345219"/>
    </source>
</evidence>
<reference evidence="2 3" key="1">
    <citation type="journal article" date="2023" name="Hortic Res">
        <title>Pangenome of water caltrop reveals structural variations and asymmetric subgenome divergence after allopolyploidization.</title>
        <authorList>
            <person name="Zhang X."/>
            <person name="Chen Y."/>
            <person name="Wang L."/>
            <person name="Yuan Y."/>
            <person name="Fang M."/>
            <person name="Shi L."/>
            <person name="Lu R."/>
            <person name="Comes H.P."/>
            <person name="Ma Y."/>
            <person name="Chen Y."/>
            <person name="Huang G."/>
            <person name="Zhou Y."/>
            <person name="Zheng Z."/>
            <person name="Qiu Y."/>
        </authorList>
    </citation>
    <scope>NUCLEOTIDE SEQUENCE [LARGE SCALE GENOMIC DNA]</scope>
    <source>
        <tissue evidence="2">Roots</tissue>
    </source>
</reference>
<dbReference type="AlphaFoldDB" id="A0AAN7Q8U0"/>
<protein>
    <submittedName>
        <fullName evidence="2">Uncharacterized protein</fullName>
    </submittedName>
</protein>
<evidence type="ECO:0000256" key="1">
    <source>
        <dbReference type="SAM" id="MobiDB-lite"/>
    </source>
</evidence>
<name>A0AAN7Q8U0_9MYRT</name>
<proteinExistence type="predicted"/>
<dbReference type="Proteomes" id="UP001345219">
    <property type="component" value="Chromosome 15"/>
</dbReference>
<feature type="region of interest" description="Disordered" evidence="1">
    <location>
        <begin position="134"/>
        <end position="169"/>
    </location>
</feature>
<keyword evidence="3" id="KW-1185">Reference proteome</keyword>
<feature type="compositionally biased region" description="Basic and acidic residues" evidence="1">
    <location>
        <begin position="134"/>
        <end position="148"/>
    </location>
</feature>